<dbReference type="Proteomes" id="UP000472372">
    <property type="component" value="Chromosome 4"/>
</dbReference>
<dbReference type="EMBL" id="HG992980">
    <property type="protein sequence ID" value="CAE7032660.1"/>
    <property type="molecule type" value="Genomic_DNA"/>
</dbReference>
<evidence type="ECO:0000313" key="2">
    <source>
        <dbReference type="Proteomes" id="UP000472372"/>
    </source>
</evidence>
<dbReference type="AlphaFoldDB" id="A0A6S6W0W2"/>
<evidence type="ECO:0000313" key="1">
    <source>
        <dbReference type="EMBL" id="CAE7032660.1"/>
    </source>
</evidence>
<gene>
    <name evidence="1" type="ORF">PTTW11_05046</name>
</gene>
<reference evidence="1" key="1">
    <citation type="submission" date="2021-02" db="EMBL/GenBank/DDBJ databases">
        <authorList>
            <person name="Syme A R."/>
            <person name="Syme A R."/>
            <person name="Moolhuijzen P."/>
        </authorList>
    </citation>
    <scope>NUCLEOTIDE SEQUENCE</scope>
    <source>
        <strain evidence="1">W1-1</strain>
    </source>
</reference>
<organism evidence="1 2">
    <name type="scientific">Pyrenophora teres f. teres</name>
    <dbReference type="NCBI Taxonomy" id="97479"/>
    <lineage>
        <taxon>Eukaryota</taxon>
        <taxon>Fungi</taxon>
        <taxon>Dikarya</taxon>
        <taxon>Ascomycota</taxon>
        <taxon>Pezizomycotina</taxon>
        <taxon>Dothideomycetes</taxon>
        <taxon>Pleosporomycetidae</taxon>
        <taxon>Pleosporales</taxon>
        <taxon>Pleosporineae</taxon>
        <taxon>Pleosporaceae</taxon>
        <taxon>Pyrenophora</taxon>
    </lineage>
</organism>
<protein>
    <submittedName>
        <fullName evidence="1">Uncharacterized protein</fullName>
    </submittedName>
</protein>
<sequence length="342" mass="40000">MVLFQTFSRARRNYKTNTRSCPLYTLPNEIVERIGEYLDEADRSCFALSTSKYLKVLYPKGLAVDQKSSAQISDRRNRDHFYKSRTQWLKRQLGFLWCVRCASSHSRKNYPNHTSSLPRHLRICFEKLDGPLRICAHRLFRYSHFIRLKNVANARPKDKNIRSTAYECKECCCVFDRTYTSYRGVELAVRPDRNWPTRSFPTTRPVFFSPPTVFVERRTSKITIRSTAFLTAQNARLQLTASTLRRALRKARLEICPHMATTDSLIIERFVHEWEDAFAAGNGRERIGIDCKVCSTKICITKYYLPNMYALEVVRRLGRLKSPGDPVFRRHCYQRAEVLEGV</sequence>
<proteinExistence type="predicted"/>
<accession>A0A6S6W0W2</accession>
<name>A0A6S6W0W2_9PLEO</name>